<keyword evidence="7 13" id="KW-1133">Transmembrane helix</keyword>
<name>A0AAD9NEJ5_9ANNE</name>
<dbReference type="SUPFAM" id="SSF53448">
    <property type="entry name" value="Nucleotide-diphospho-sugar transferases"/>
    <property type="match status" value="1"/>
</dbReference>
<dbReference type="SUPFAM" id="SSF50370">
    <property type="entry name" value="Ricin B-like lectins"/>
    <property type="match status" value="1"/>
</dbReference>
<dbReference type="Proteomes" id="UP001208570">
    <property type="component" value="Unassembled WGS sequence"/>
</dbReference>
<comment type="pathway">
    <text evidence="13">Protein modification; protein glycosylation.</text>
</comment>
<dbReference type="PROSITE" id="PS50231">
    <property type="entry name" value="RICIN_B_LECTIN"/>
    <property type="match status" value="1"/>
</dbReference>
<keyword evidence="13" id="KW-0808">Transferase</keyword>
<gene>
    <name evidence="15" type="ORF">LSH36_66g06002</name>
</gene>
<reference evidence="15" key="1">
    <citation type="journal article" date="2023" name="Mol. Biol. Evol.">
        <title>Third-Generation Sequencing Reveals the Adaptive Role of the Epigenome in Three Deep-Sea Polychaetes.</title>
        <authorList>
            <person name="Perez M."/>
            <person name="Aroh O."/>
            <person name="Sun Y."/>
            <person name="Lan Y."/>
            <person name="Juniper S.K."/>
            <person name="Young C.R."/>
            <person name="Angers B."/>
            <person name="Qian P.Y."/>
        </authorList>
    </citation>
    <scope>NUCLEOTIDE SEQUENCE</scope>
    <source>
        <strain evidence="15">P08H-3</strain>
    </source>
</reference>
<keyword evidence="9 13" id="KW-0472">Membrane</keyword>
<comment type="subcellular location">
    <subcellularLocation>
        <location evidence="2 13">Golgi apparatus membrane</location>
        <topology evidence="2 13">Single-pass type II membrane protein</topology>
    </subcellularLocation>
</comment>
<dbReference type="InterPro" id="IPR035992">
    <property type="entry name" value="Ricin_B-like_lectins"/>
</dbReference>
<evidence type="ECO:0000256" key="10">
    <source>
        <dbReference type="ARBA" id="ARBA00023157"/>
    </source>
</evidence>
<dbReference type="SMART" id="SM00458">
    <property type="entry name" value="RICIN"/>
    <property type="match status" value="1"/>
</dbReference>
<dbReference type="FunFam" id="3.90.550.10:FF:000053">
    <property type="entry name" value="Polypeptide N-acetylgalactosaminyltransferase"/>
    <property type="match status" value="1"/>
</dbReference>
<dbReference type="InterPro" id="IPR045885">
    <property type="entry name" value="GalNAc-T"/>
</dbReference>
<keyword evidence="5 13" id="KW-0430">Lectin</keyword>
<dbReference type="GO" id="GO:0030246">
    <property type="term" value="F:carbohydrate binding"/>
    <property type="evidence" value="ECO:0007669"/>
    <property type="project" value="UniProtKB-KW"/>
</dbReference>
<keyword evidence="10 13" id="KW-1015">Disulfide bond</keyword>
<evidence type="ECO:0000256" key="6">
    <source>
        <dbReference type="ARBA" id="ARBA00022968"/>
    </source>
</evidence>
<keyword evidence="4 13" id="KW-0812">Transmembrane</keyword>
<comment type="caution">
    <text evidence="15">The sequence shown here is derived from an EMBL/GenBank/DDBJ whole genome shotgun (WGS) entry which is preliminary data.</text>
</comment>
<dbReference type="EMBL" id="JAODUP010000066">
    <property type="protein sequence ID" value="KAK2164304.1"/>
    <property type="molecule type" value="Genomic_DNA"/>
</dbReference>
<dbReference type="Pfam" id="PF00652">
    <property type="entry name" value="Ricin_B_lectin"/>
    <property type="match status" value="1"/>
</dbReference>
<dbReference type="EC" id="2.4.1.-" evidence="13"/>
<evidence type="ECO:0000256" key="2">
    <source>
        <dbReference type="ARBA" id="ARBA00004323"/>
    </source>
</evidence>
<dbReference type="AlphaFoldDB" id="A0AAD9NEJ5"/>
<keyword evidence="13" id="KW-0328">Glycosyltransferase</keyword>
<evidence type="ECO:0000259" key="14">
    <source>
        <dbReference type="SMART" id="SM00458"/>
    </source>
</evidence>
<keyword evidence="16" id="KW-1185">Reference proteome</keyword>
<keyword evidence="6" id="KW-0735">Signal-anchor</keyword>
<evidence type="ECO:0000256" key="1">
    <source>
        <dbReference type="ARBA" id="ARBA00001936"/>
    </source>
</evidence>
<evidence type="ECO:0000256" key="7">
    <source>
        <dbReference type="ARBA" id="ARBA00022989"/>
    </source>
</evidence>
<dbReference type="Gene3D" id="2.80.10.50">
    <property type="match status" value="1"/>
</dbReference>
<keyword evidence="8 13" id="KW-0333">Golgi apparatus</keyword>
<dbReference type="GO" id="GO:0000139">
    <property type="term" value="C:Golgi membrane"/>
    <property type="evidence" value="ECO:0007669"/>
    <property type="project" value="UniProtKB-SubCell"/>
</dbReference>
<comment type="cofactor">
    <cofactor evidence="1 13">
        <name>Mn(2+)</name>
        <dbReference type="ChEBI" id="CHEBI:29035"/>
    </cofactor>
</comment>
<evidence type="ECO:0000313" key="16">
    <source>
        <dbReference type="Proteomes" id="UP001208570"/>
    </source>
</evidence>
<evidence type="ECO:0000256" key="5">
    <source>
        <dbReference type="ARBA" id="ARBA00022734"/>
    </source>
</evidence>
<evidence type="ECO:0000256" key="11">
    <source>
        <dbReference type="ARBA" id="ARBA00023180"/>
    </source>
</evidence>
<feature type="domain" description="Ricin B lectin" evidence="14">
    <location>
        <begin position="449"/>
        <end position="575"/>
    </location>
</feature>
<accession>A0AAD9NEJ5</accession>
<keyword evidence="11" id="KW-0325">Glycoprotein</keyword>
<evidence type="ECO:0000256" key="9">
    <source>
        <dbReference type="ARBA" id="ARBA00023136"/>
    </source>
</evidence>
<evidence type="ECO:0000256" key="3">
    <source>
        <dbReference type="ARBA" id="ARBA00005680"/>
    </source>
</evidence>
<feature type="transmembrane region" description="Helical" evidence="13">
    <location>
        <begin position="20"/>
        <end position="39"/>
    </location>
</feature>
<dbReference type="GO" id="GO:0006493">
    <property type="term" value="P:protein O-linked glycosylation"/>
    <property type="evidence" value="ECO:0007669"/>
    <property type="project" value="TreeGrafter"/>
</dbReference>
<dbReference type="InterPro" id="IPR000772">
    <property type="entry name" value="Ricin_B_lectin"/>
</dbReference>
<evidence type="ECO:0000256" key="12">
    <source>
        <dbReference type="ARBA" id="ARBA00023211"/>
    </source>
</evidence>
<evidence type="ECO:0000256" key="8">
    <source>
        <dbReference type="ARBA" id="ARBA00023034"/>
    </source>
</evidence>
<evidence type="ECO:0000256" key="13">
    <source>
        <dbReference type="RuleBase" id="RU361242"/>
    </source>
</evidence>
<proteinExistence type="inferred from homology"/>
<dbReference type="CDD" id="cd02510">
    <property type="entry name" value="pp-GalNAc-T"/>
    <property type="match status" value="1"/>
</dbReference>
<dbReference type="Gene3D" id="3.90.550.10">
    <property type="entry name" value="Spore Coat Polysaccharide Biosynthesis Protein SpsA, Chain A"/>
    <property type="match status" value="1"/>
</dbReference>
<dbReference type="PANTHER" id="PTHR11675:SF43">
    <property type="entry name" value="POLYPEPTIDE N-ACETYLGALACTOSAMINYLTRANSFERASE 1"/>
    <property type="match status" value="1"/>
</dbReference>
<evidence type="ECO:0000313" key="15">
    <source>
        <dbReference type="EMBL" id="KAK2164304.1"/>
    </source>
</evidence>
<dbReference type="GO" id="GO:0004653">
    <property type="term" value="F:polypeptide N-acetylgalactosaminyltransferase activity"/>
    <property type="evidence" value="ECO:0007669"/>
    <property type="project" value="TreeGrafter"/>
</dbReference>
<evidence type="ECO:0000256" key="4">
    <source>
        <dbReference type="ARBA" id="ARBA00022692"/>
    </source>
</evidence>
<dbReference type="InterPro" id="IPR001173">
    <property type="entry name" value="Glyco_trans_2-like"/>
</dbReference>
<dbReference type="Pfam" id="PF00535">
    <property type="entry name" value="Glycos_transf_2"/>
    <property type="match status" value="1"/>
</dbReference>
<dbReference type="InterPro" id="IPR029044">
    <property type="entry name" value="Nucleotide-diphossugar_trans"/>
</dbReference>
<dbReference type="PANTHER" id="PTHR11675">
    <property type="entry name" value="N-ACETYLGALACTOSAMINYLTRANSFERASE"/>
    <property type="match status" value="1"/>
</dbReference>
<keyword evidence="12 13" id="KW-0464">Manganese</keyword>
<protein>
    <recommendedName>
        <fullName evidence="13">Polypeptide N-acetylgalactosaminyltransferase</fullName>
        <ecNumber evidence="13">2.4.1.-</ecNumber>
    </recommendedName>
    <alternativeName>
        <fullName evidence="13">Protein-UDP acetylgalactosaminyltransferase</fullName>
    </alternativeName>
</protein>
<organism evidence="15 16">
    <name type="scientific">Paralvinella palmiformis</name>
    <dbReference type="NCBI Taxonomy" id="53620"/>
    <lineage>
        <taxon>Eukaryota</taxon>
        <taxon>Metazoa</taxon>
        <taxon>Spiralia</taxon>
        <taxon>Lophotrochozoa</taxon>
        <taxon>Annelida</taxon>
        <taxon>Polychaeta</taxon>
        <taxon>Sedentaria</taxon>
        <taxon>Canalipalpata</taxon>
        <taxon>Terebellida</taxon>
        <taxon>Terebelliformia</taxon>
        <taxon>Alvinellidae</taxon>
        <taxon>Paralvinella</taxon>
    </lineage>
</organism>
<comment type="similarity">
    <text evidence="3 13">Belongs to the glycosyltransferase 2 family. GalNAc-T subfamily.</text>
</comment>
<sequence length="581" mass="66671">MFSLSARIRYHKFRFKVTCAKFKGFLLLLVAILGLVWLWKSVDQSKLPDVEVTRMRLERYRSYQDSELTREGPGEHGIGVSLDPEELAKYKDINEKEGFNFAASEKVALDRSLPDRRSSECKARKYPEDLPNASVIIVYYNEAFSVIMRTAHSVINRTPPKYLKEVILLDDSSTRSELLEPLQDYIQKTWPDDIVRVVRTPERYGLIKAKLYGAEAAIGDVLVFLDAHCEAGKGWLEPILADIKEDPTRVICPIIGSISGYTLAYNVGTSVARGGFWWSMHFSWESLPKRDKALQKSPAHSYRSPTMAGGLFAADKEFFFRIGAYDPEMEIWGGENLDLSFRTWMCHGSLLFHPCSLVGHIFRATHPYGFPDKTRDYHGINSKRVAEVWMDDFKRYYYLYRQDLMTKDVGDLTERHAIRKREKCHSFEWYLDNVYPEKFKLDVGVVAFGGVKNPLRNYCFDVLNKEEKTNYPLGIYPCHPPMTAMNQIFSLTPAGQIRREGTCLAYMYPSGGNSVHMDTACDASNPAQLWIYKKDTGEIKHSKTGLCLDCLGLKPEGYVLARKCDQSDTQKWEWTNYYGKS</sequence>